<feature type="region of interest" description="Disordered" evidence="1">
    <location>
        <begin position="1"/>
        <end position="67"/>
    </location>
</feature>
<name>A0A699X9I1_TANCI</name>
<sequence length="67" mass="7699">LPDVRCRRPAPPAGDRDRTGHARALRDGLRQRRPAGPAGCAARAPRDPELQRRRRRRHVLQGLRHRL</sequence>
<evidence type="ECO:0000313" key="2">
    <source>
        <dbReference type="EMBL" id="GFD55813.1"/>
    </source>
</evidence>
<dbReference type="EMBL" id="BKCJ011822147">
    <property type="protein sequence ID" value="GFD55813.1"/>
    <property type="molecule type" value="Genomic_DNA"/>
</dbReference>
<evidence type="ECO:0000256" key="1">
    <source>
        <dbReference type="SAM" id="MobiDB-lite"/>
    </source>
</evidence>
<proteinExistence type="predicted"/>
<accession>A0A699X9I1</accession>
<reference evidence="2" key="1">
    <citation type="journal article" date="2019" name="Sci. Rep.">
        <title>Draft genome of Tanacetum cinerariifolium, the natural source of mosquito coil.</title>
        <authorList>
            <person name="Yamashiro T."/>
            <person name="Shiraishi A."/>
            <person name="Satake H."/>
            <person name="Nakayama K."/>
        </authorList>
    </citation>
    <scope>NUCLEOTIDE SEQUENCE</scope>
</reference>
<feature type="compositionally biased region" description="Basic and acidic residues" evidence="1">
    <location>
        <begin position="14"/>
        <end position="30"/>
    </location>
</feature>
<feature type="non-terminal residue" evidence="2">
    <location>
        <position position="1"/>
    </location>
</feature>
<protein>
    <submittedName>
        <fullName evidence="2">Uncharacterized protein</fullName>
    </submittedName>
</protein>
<feature type="non-terminal residue" evidence="2">
    <location>
        <position position="67"/>
    </location>
</feature>
<feature type="compositionally biased region" description="Low complexity" evidence="1">
    <location>
        <begin position="34"/>
        <end position="43"/>
    </location>
</feature>
<gene>
    <name evidence="2" type="ORF">Tci_927782</name>
</gene>
<dbReference type="AlphaFoldDB" id="A0A699X9I1"/>
<comment type="caution">
    <text evidence="2">The sequence shown here is derived from an EMBL/GenBank/DDBJ whole genome shotgun (WGS) entry which is preliminary data.</text>
</comment>
<feature type="compositionally biased region" description="Basic residues" evidence="1">
    <location>
        <begin position="52"/>
        <end position="67"/>
    </location>
</feature>
<organism evidence="2">
    <name type="scientific">Tanacetum cinerariifolium</name>
    <name type="common">Dalmatian daisy</name>
    <name type="synonym">Chrysanthemum cinerariifolium</name>
    <dbReference type="NCBI Taxonomy" id="118510"/>
    <lineage>
        <taxon>Eukaryota</taxon>
        <taxon>Viridiplantae</taxon>
        <taxon>Streptophyta</taxon>
        <taxon>Embryophyta</taxon>
        <taxon>Tracheophyta</taxon>
        <taxon>Spermatophyta</taxon>
        <taxon>Magnoliopsida</taxon>
        <taxon>eudicotyledons</taxon>
        <taxon>Gunneridae</taxon>
        <taxon>Pentapetalae</taxon>
        <taxon>asterids</taxon>
        <taxon>campanulids</taxon>
        <taxon>Asterales</taxon>
        <taxon>Asteraceae</taxon>
        <taxon>Asteroideae</taxon>
        <taxon>Anthemideae</taxon>
        <taxon>Anthemidinae</taxon>
        <taxon>Tanacetum</taxon>
    </lineage>
</organism>